<dbReference type="PROSITE" id="PS00375">
    <property type="entry name" value="UDPGT"/>
    <property type="match status" value="1"/>
</dbReference>
<organism evidence="7 8">
    <name type="scientific">Artemisia annua</name>
    <name type="common">Sweet wormwood</name>
    <dbReference type="NCBI Taxonomy" id="35608"/>
    <lineage>
        <taxon>Eukaryota</taxon>
        <taxon>Viridiplantae</taxon>
        <taxon>Streptophyta</taxon>
        <taxon>Embryophyta</taxon>
        <taxon>Tracheophyta</taxon>
        <taxon>Spermatophyta</taxon>
        <taxon>Magnoliopsida</taxon>
        <taxon>eudicotyledons</taxon>
        <taxon>Gunneridae</taxon>
        <taxon>Pentapetalae</taxon>
        <taxon>asterids</taxon>
        <taxon>campanulids</taxon>
        <taxon>Asterales</taxon>
        <taxon>Asteraceae</taxon>
        <taxon>Asteroideae</taxon>
        <taxon>Anthemideae</taxon>
        <taxon>Artemisiinae</taxon>
        <taxon>Artemisia</taxon>
    </lineage>
</organism>
<evidence type="ECO:0000313" key="7">
    <source>
        <dbReference type="EMBL" id="PWA40682.1"/>
    </source>
</evidence>
<comment type="caution">
    <text evidence="7">The sequence shown here is derived from an EMBL/GenBank/DDBJ whole genome shotgun (WGS) entry which is preliminary data.</text>
</comment>
<dbReference type="OrthoDB" id="5835829at2759"/>
<dbReference type="CDD" id="cd03784">
    <property type="entry name" value="GT1_Gtf-like"/>
    <property type="match status" value="1"/>
</dbReference>
<evidence type="ECO:0000256" key="3">
    <source>
        <dbReference type="ARBA" id="ARBA00022679"/>
    </source>
</evidence>
<dbReference type="InterPro" id="IPR035595">
    <property type="entry name" value="UDP_glycos_trans_CS"/>
</dbReference>
<evidence type="ECO:0000256" key="4">
    <source>
        <dbReference type="RuleBase" id="RU003718"/>
    </source>
</evidence>
<dbReference type="AlphaFoldDB" id="A0A2U1KVC0"/>
<dbReference type="InterPro" id="IPR058980">
    <property type="entry name" value="Glyco_transf_N"/>
</dbReference>
<dbReference type="SUPFAM" id="SSF53756">
    <property type="entry name" value="UDP-Glycosyltransferase/glycogen phosphorylase"/>
    <property type="match status" value="1"/>
</dbReference>
<evidence type="ECO:0000256" key="5">
    <source>
        <dbReference type="RuleBase" id="RU362057"/>
    </source>
</evidence>
<dbReference type="GO" id="GO:0009690">
    <property type="term" value="P:cytokinin metabolic process"/>
    <property type="evidence" value="ECO:0007669"/>
    <property type="project" value="UniProtKB-ARBA"/>
</dbReference>
<dbReference type="FunFam" id="3.40.50.2000:FF:000060">
    <property type="entry name" value="Glycosyltransferase"/>
    <property type="match status" value="1"/>
</dbReference>
<evidence type="ECO:0000313" key="8">
    <source>
        <dbReference type="Proteomes" id="UP000245207"/>
    </source>
</evidence>
<dbReference type="GO" id="GO:0050404">
    <property type="term" value="F:zeatin O-beta-D-xylosyltransferase activity"/>
    <property type="evidence" value="ECO:0007669"/>
    <property type="project" value="UniProtKB-ARBA"/>
</dbReference>
<sequence length="470" mass="52925">MGTCGASATNHLPAADVVVVVVPFVAQGHLNQLLHLARLISTYNIPVHFVNTTTHSRQLHSRNRDSCPPSNASNPIIFHEFDIPPFASPSPNHANRFPCHLQPSFESTIHLRGSVSGLISTFSSAARRVAVVHDFLMAYVVQDVHVIPNVETYIFNPLSACDSFWRVWERLGRPFPMDPELLKRLPSEEETFSPEFAEFVNFQQPHVGFHVGELFDSSRAIEGVYIEYLERQEMNDNKKIWAIGPFNHVDKSLVRNSKNRHKCLQWLDLQPSNSVIYVSFGTTTTFSDEQIKELAIGLERSQQRFIWVARASDKGDVFDDEAKLADLPIGFEEQVEGRGLVLRGWAPQIEILGHPATGGFMSHCGWNSSMESISMGVPVATWPMHSDQPRNAFLITQVLKIGLVVNDWEHRDELVTSEVVEDVVKRLIDSGEGEEMRKRAAKLADTVKRSVAEDGEVRKETDSFISYISR</sequence>
<reference evidence="7 8" key="1">
    <citation type="journal article" date="2018" name="Mol. Plant">
        <title>The genome of Artemisia annua provides insight into the evolution of Asteraceae family and artemisinin biosynthesis.</title>
        <authorList>
            <person name="Shen Q."/>
            <person name="Zhang L."/>
            <person name="Liao Z."/>
            <person name="Wang S."/>
            <person name="Yan T."/>
            <person name="Shi P."/>
            <person name="Liu M."/>
            <person name="Fu X."/>
            <person name="Pan Q."/>
            <person name="Wang Y."/>
            <person name="Lv Z."/>
            <person name="Lu X."/>
            <person name="Zhang F."/>
            <person name="Jiang W."/>
            <person name="Ma Y."/>
            <person name="Chen M."/>
            <person name="Hao X."/>
            <person name="Li L."/>
            <person name="Tang Y."/>
            <person name="Lv G."/>
            <person name="Zhou Y."/>
            <person name="Sun X."/>
            <person name="Brodelius P.E."/>
            <person name="Rose J.K.C."/>
            <person name="Tang K."/>
        </authorList>
    </citation>
    <scope>NUCLEOTIDE SEQUENCE [LARGE SCALE GENOMIC DNA]</scope>
    <source>
        <strain evidence="8">cv. Huhao1</strain>
        <tissue evidence="7">Leaf</tissue>
    </source>
</reference>
<dbReference type="PANTHER" id="PTHR48044:SF23">
    <property type="entry name" value="ANTHOCYANIDIN 3-O-GLUCOSYLTRANSFERASE-LIKE"/>
    <property type="match status" value="1"/>
</dbReference>
<dbReference type="InterPro" id="IPR002213">
    <property type="entry name" value="UDP_glucos_trans"/>
</dbReference>
<gene>
    <name evidence="7" type="ORF">CTI12_AA560640</name>
</gene>
<evidence type="ECO:0000256" key="2">
    <source>
        <dbReference type="ARBA" id="ARBA00022676"/>
    </source>
</evidence>
<keyword evidence="3 4" id="KW-0808">Transferase</keyword>
<dbReference type="EC" id="2.4.1.-" evidence="5"/>
<dbReference type="PANTHER" id="PTHR48044">
    <property type="entry name" value="GLYCOSYLTRANSFERASE"/>
    <property type="match status" value="1"/>
</dbReference>
<keyword evidence="8" id="KW-1185">Reference proteome</keyword>
<proteinExistence type="inferred from homology"/>
<protein>
    <recommendedName>
        <fullName evidence="5">Glycosyltransferase</fullName>
        <ecNumber evidence="5">2.4.1.-</ecNumber>
    </recommendedName>
</protein>
<dbReference type="Gene3D" id="3.40.50.2000">
    <property type="entry name" value="Glycogen Phosphorylase B"/>
    <property type="match status" value="2"/>
</dbReference>
<feature type="domain" description="Glycosyltransferase N-terminal" evidence="6">
    <location>
        <begin position="16"/>
        <end position="247"/>
    </location>
</feature>
<name>A0A2U1KVC0_ARTAN</name>
<keyword evidence="2 4" id="KW-0328">Glycosyltransferase</keyword>
<evidence type="ECO:0000259" key="6">
    <source>
        <dbReference type="Pfam" id="PF26168"/>
    </source>
</evidence>
<dbReference type="GO" id="GO:0016138">
    <property type="term" value="P:glycoside biosynthetic process"/>
    <property type="evidence" value="ECO:0007669"/>
    <property type="project" value="UniProtKB-ARBA"/>
</dbReference>
<dbReference type="Pfam" id="PF00201">
    <property type="entry name" value="UDPGT"/>
    <property type="match status" value="1"/>
</dbReference>
<dbReference type="FunFam" id="3.40.50.2000:FF:000238">
    <property type="entry name" value="Glycosyltransferase"/>
    <property type="match status" value="1"/>
</dbReference>
<comment type="similarity">
    <text evidence="1 4">Belongs to the UDP-glycosyltransferase family.</text>
</comment>
<accession>A0A2U1KVC0</accession>
<evidence type="ECO:0000256" key="1">
    <source>
        <dbReference type="ARBA" id="ARBA00009995"/>
    </source>
</evidence>
<dbReference type="Pfam" id="PF26168">
    <property type="entry name" value="Glyco_transf_N"/>
    <property type="match status" value="1"/>
</dbReference>
<dbReference type="Proteomes" id="UP000245207">
    <property type="component" value="Unassembled WGS sequence"/>
</dbReference>
<dbReference type="EMBL" id="PKPP01013611">
    <property type="protein sequence ID" value="PWA40682.1"/>
    <property type="molecule type" value="Genomic_DNA"/>
</dbReference>